<evidence type="ECO:0000259" key="4">
    <source>
        <dbReference type="PROSITE" id="PS50102"/>
    </source>
</evidence>
<dbReference type="InterPro" id="IPR000504">
    <property type="entry name" value="RRM_dom"/>
</dbReference>
<protein>
    <recommendedName>
        <fullName evidence="4">RRM domain-containing protein</fullName>
    </recommendedName>
</protein>
<dbReference type="InterPro" id="IPR050502">
    <property type="entry name" value="Euk_RNA-bind_prot"/>
</dbReference>
<accession>A0A6B2LFT0</accession>
<dbReference type="EMBL" id="GIBP01006692">
    <property type="protein sequence ID" value="NDV35661.1"/>
    <property type="molecule type" value="Transcribed_RNA"/>
</dbReference>
<evidence type="ECO:0000256" key="2">
    <source>
        <dbReference type="PROSITE-ProRule" id="PRU00176"/>
    </source>
</evidence>
<reference evidence="5" key="1">
    <citation type="journal article" date="2020" name="J. Eukaryot. Microbiol.">
        <title>De novo Sequencing, Assembly and Annotation of the Transcriptome for the Free-Living Testate Amoeba Arcella intermedia.</title>
        <authorList>
            <person name="Ribeiro G.M."/>
            <person name="Porfirio-Sousa A.L."/>
            <person name="Maurer-Alcala X.X."/>
            <person name="Katz L.A."/>
            <person name="Lahr D.J.G."/>
        </authorList>
    </citation>
    <scope>NUCLEOTIDE SEQUENCE</scope>
</reference>
<dbReference type="PROSITE" id="PS50102">
    <property type="entry name" value="RRM"/>
    <property type="match status" value="1"/>
</dbReference>
<dbReference type="InterPro" id="IPR012677">
    <property type="entry name" value="Nucleotide-bd_a/b_plait_sf"/>
</dbReference>
<feature type="compositionally biased region" description="Basic and acidic residues" evidence="3">
    <location>
        <begin position="200"/>
        <end position="224"/>
    </location>
</feature>
<dbReference type="PANTHER" id="PTHR48025:SF1">
    <property type="entry name" value="RRM DOMAIN-CONTAINING PROTEIN"/>
    <property type="match status" value="1"/>
</dbReference>
<dbReference type="AlphaFoldDB" id="A0A6B2LFT0"/>
<proteinExistence type="predicted"/>
<dbReference type="SUPFAM" id="SSF54928">
    <property type="entry name" value="RNA-binding domain, RBD"/>
    <property type="match status" value="1"/>
</dbReference>
<sequence length="241" mass="28387">MPYDTKRDEIEDLFSKHGQVYSTKLVYDHLGKPRGYGFVEMRPSEAEAAISFLNGKTFGHRQIKVKVSKQSEEVHFSSLQHSDNYYRERDGDRDRDRERDRGDSGAHYNRSSGDSYSRKGDPYYRREGYSRYSSNDKYRNESSSYNKSEGFRGEDGQSEGGRWKRDEFRRAGYDNYDEDRRVNKPRRSLDNPRGNSYGENDGRRYEEPNRRHDEDRRPEDRTIRDNGANSKQTGGGYHLLL</sequence>
<feature type="domain" description="RRM" evidence="4">
    <location>
        <begin position="1"/>
        <end position="70"/>
    </location>
</feature>
<dbReference type="Gene3D" id="3.30.70.330">
    <property type="match status" value="1"/>
</dbReference>
<name>A0A6B2LFT0_9EUKA</name>
<evidence type="ECO:0000256" key="3">
    <source>
        <dbReference type="SAM" id="MobiDB-lite"/>
    </source>
</evidence>
<feature type="compositionally biased region" description="Basic and acidic residues" evidence="3">
    <location>
        <begin position="116"/>
        <end position="140"/>
    </location>
</feature>
<dbReference type="PANTHER" id="PTHR48025">
    <property type="entry name" value="OS02G0815200 PROTEIN"/>
    <property type="match status" value="1"/>
</dbReference>
<evidence type="ECO:0000313" key="5">
    <source>
        <dbReference type="EMBL" id="NDV35661.1"/>
    </source>
</evidence>
<organism evidence="5">
    <name type="scientific">Arcella intermedia</name>
    <dbReference type="NCBI Taxonomy" id="1963864"/>
    <lineage>
        <taxon>Eukaryota</taxon>
        <taxon>Amoebozoa</taxon>
        <taxon>Tubulinea</taxon>
        <taxon>Elardia</taxon>
        <taxon>Arcellinida</taxon>
        <taxon>Sphaerothecina</taxon>
        <taxon>Arcellidae</taxon>
        <taxon>Arcella</taxon>
    </lineage>
</organism>
<feature type="region of interest" description="Disordered" evidence="3">
    <location>
        <begin position="76"/>
        <end position="241"/>
    </location>
</feature>
<dbReference type="Pfam" id="PF00076">
    <property type="entry name" value="RRM_1"/>
    <property type="match status" value="1"/>
</dbReference>
<evidence type="ECO:0000256" key="1">
    <source>
        <dbReference type="ARBA" id="ARBA00022884"/>
    </source>
</evidence>
<feature type="compositionally biased region" description="Basic and acidic residues" evidence="3">
    <location>
        <begin position="149"/>
        <end position="190"/>
    </location>
</feature>
<keyword evidence="1 2" id="KW-0694">RNA-binding</keyword>
<dbReference type="CDD" id="cd00590">
    <property type="entry name" value="RRM_SF"/>
    <property type="match status" value="1"/>
</dbReference>
<dbReference type="InterPro" id="IPR035979">
    <property type="entry name" value="RBD_domain_sf"/>
</dbReference>
<dbReference type="GO" id="GO:0003723">
    <property type="term" value="F:RNA binding"/>
    <property type="evidence" value="ECO:0007669"/>
    <property type="project" value="UniProtKB-UniRule"/>
</dbReference>
<feature type="compositionally biased region" description="Basic and acidic residues" evidence="3">
    <location>
        <begin position="84"/>
        <end position="104"/>
    </location>
</feature>
<dbReference type="SMART" id="SM00360">
    <property type="entry name" value="RRM"/>
    <property type="match status" value="1"/>
</dbReference>